<proteinExistence type="inferred from homology"/>
<dbReference type="Gene3D" id="2.40.50.740">
    <property type="match status" value="1"/>
</dbReference>
<dbReference type="Gene3D" id="3.10.290.10">
    <property type="entry name" value="RNA-binding S4 domain"/>
    <property type="match status" value="1"/>
</dbReference>
<dbReference type="CDD" id="cd06087">
    <property type="entry name" value="KOW_RPS4"/>
    <property type="match status" value="1"/>
</dbReference>
<dbReference type="InterPro" id="IPR032277">
    <property type="entry name" value="Ribosomal_eS4_C"/>
</dbReference>
<dbReference type="Gene3D" id="2.30.30.30">
    <property type="match status" value="1"/>
</dbReference>
<keyword evidence="4" id="KW-0689">Ribosomal protein</keyword>
<dbReference type="AlphaFoldDB" id="A0A059EXN5"/>
<accession>A0A059EXN5</accession>
<dbReference type="FunFam" id="3.10.290.10:FF:000002">
    <property type="entry name" value="40S ribosomal protein S4"/>
    <property type="match status" value="1"/>
</dbReference>
<comment type="similarity">
    <text evidence="1">Belongs to the eukaryotic ribosomal protein eS4 family.</text>
</comment>
<dbReference type="Pfam" id="PF16121">
    <property type="entry name" value="40S_S4_C"/>
    <property type="match status" value="1"/>
</dbReference>
<reference evidence="11" key="1">
    <citation type="submission" date="2013-02" db="EMBL/GenBank/DDBJ databases">
        <authorList>
            <consortium name="The Broad Institute Genome Sequencing Platform"/>
            <person name="Cuomo C."/>
            <person name="Becnel J."/>
            <person name="Sanscrainte N."/>
            <person name="Walker B."/>
            <person name="Young S.K."/>
            <person name="Zeng Q."/>
            <person name="Gargeya S."/>
            <person name="Fitzgerald M."/>
            <person name="Haas B."/>
            <person name="Abouelleil A."/>
            <person name="Alvarado L."/>
            <person name="Arachchi H.M."/>
            <person name="Berlin A.M."/>
            <person name="Chapman S.B."/>
            <person name="Dewar J."/>
            <person name="Goldberg J."/>
            <person name="Griggs A."/>
            <person name="Gujja S."/>
            <person name="Hansen M."/>
            <person name="Howarth C."/>
            <person name="Imamovic A."/>
            <person name="Larimer J."/>
            <person name="McCowan C."/>
            <person name="Murphy C."/>
            <person name="Neiman D."/>
            <person name="Pearson M."/>
            <person name="Priest M."/>
            <person name="Roberts A."/>
            <person name="Saif S."/>
            <person name="Shea T."/>
            <person name="Sisk P."/>
            <person name="Sykes S."/>
            <person name="Wortman J."/>
            <person name="Nusbaum C."/>
            <person name="Birren B."/>
        </authorList>
    </citation>
    <scope>NUCLEOTIDE SEQUENCE [LARGE SCALE GENOMIC DNA]</scope>
    <source>
        <strain evidence="11">PRA339</strain>
    </source>
</reference>
<dbReference type="HOGENOM" id="CLU_060400_1_0_1"/>
<dbReference type="PROSITE" id="PS50889">
    <property type="entry name" value="S4"/>
    <property type="match status" value="1"/>
</dbReference>
<evidence type="ECO:0000313" key="11">
    <source>
        <dbReference type="Proteomes" id="UP000030655"/>
    </source>
</evidence>
<dbReference type="InterPro" id="IPR041982">
    <property type="entry name" value="Ribosomal_eS4_KOW"/>
</dbReference>
<keyword evidence="2" id="KW-0699">rRNA-binding</keyword>
<evidence type="ECO:0000256" key="5">
    <source>
        <dbReference type="ARBA" id="ARBA00023274"/>
    </source>
</evidence>
<reference evidence="10 11" key="2">
    <citation type="submission" date="2014-03" db="EMBL/GenBank/DDBJ databases">
        <title>The Genome Sequence of Anncaliia algerae insect isolate PRA339.</title>
        <authorList>
            <consortium name="The Broad Institute Genome Sequencing Platform"/>
            <consortium name="The Broad Institute Genome Sequencing Center for Infectious Disease"/>
            <person name="Cuomo C."/>
            <person name="Becnel J."/>
            <person name="Sanscrainte N."/>
            <person name="Walker B."/>
            <person name="Young S.K."/>
            <person name="Zeng Q."/>
            <person name="Gargeya S."/>
            <person name="Fitzgerald M."/>
            <person name="Haas B."/>
            <person name="Abouelleil A."/>
            <person name="Alvarado L."/>
            <person name="Arachchi H.M."/>
            <person name="Berlin A.M."/>
            <person name="Chapman S.B."/>
            <person name="Dewar J."/>
            <person name="Goldberg J."/>
            <person name="Griggs A."/>
            <person name="Gujja S."/>
            <person name="Hansen M."/>
            <person name="Howarth C."/>
            <person name="Imamovic A."/>
            <person name="Larimer J."/>
            <person name="McCowan C."/>
            <person name="Murphy C."/>
            <person name="Neiman D."/>
            <person name="Pearson M."/>
            <person name="Priest M."/>
            <person name="Roberts A."/>
            <person name="Saif S."/>
            <person name="Shea T."/>
            <person name="Sisk P."/>
            <person name="Sykes S."/>
            <person name="Wortman J."/>
            <person name="Nusbaum C."/>
            <person name="Birren B."/>
        </authorList>
    </citation>
    <scope>NUCLEOTIDE SEQUENCE [LARGE SCALE GENOMIC DNA]</scope>
    <source>
        <strain evidence="10 11">PRA339</strain>
    </source>
</reference>
<evidence type="ECO:0000256" key="3">
    <source>
        <dbReference type="ARBA" id="ARBA00022884"/>
    </source>
</evidence>
<organism evidence="10 11">
    <name type="scientific">Anncaliia algerae PRA339</name>
    <dbReference type="NCBI Taxonomy" id="1288291"/>
    <lineage>
        <taxon>Eukaryota</taxon>
        <taxon>Fungi</taxon>
        <taxon>Fungi incertae sedis</taxon>
        <taxon>Microsporidia</taxon>
        <taxon>Tubulinosematoidea</taxon>
        <taxon>Tubulinosematidae</taxon>
        <taxon>Anncaliia</taxon>
    </lineage>
</organism>
<feature type="non-terminal residue" evidence="10">
    <location>
        <position position="1"/>
    </location>
</feature>
<dbReference type="InterPro" id="IPR000876">
    <property type="entry name" value="Ribosomal_eS4"/>
</dbReference>
<keyword evidence="5" id="KW-0687">Ribonucleoprotein</keyword>
<dbReference type="OrthoDB" id="1109245at2759"/>
<dbReference type="Pfam" id="PF08071">
    <property type="entry name" value="RS4NT"/>
    <property type="match status" value="1"/>
</dbReference>
<dbReference type="EMBL" id="KK365264">
    <property type="protein sequence ID" value="KCZ79504.1"/>
    <property type="molecule type" value="Genomic_DNA"/>
</dbReference>
<dbReference type="Proteomes" id="UP000030655">
    <property type="component" value="Unassembled WGS sequence"/>
</dbReference>
<keyword evidence="3 6" id="KW-0694">RNA-binding</keyword>
<dbReference type="InterPro" id="IPR013845">
    <property type="entry name" value="Ribosomal_eS4_central_region"/>
</dbReference>
<dbReference type="InterPro" id="IPR038237">
    <property type="entry name" value="Ribosomal_eS4_central_sf"/>
</dbReference>
<dbReference type="GO" id="GO:0022627">
    <property type="term" value="C:cytosolic small ribosomal subunit"/>
    <property type="evidence" value="ECO:0007669"/>
    <property type="project" value="TreeGrafter"/>
</dbReference>
<dbReference type="PIRSF" id="PIRSF002116">
    <property type="entry name" value="Ribosomal_S4"/>
    <property type="match status" value="1"/>
</dbReference>
<evidence type="ECO:0000256" key="2">
    <source>
        <dbReference type="ARBA" id="ARBA00022730"/>
    </source>
</evidence>
<feature type="domain" description="Small ribosomal subunit protein eS4 central region" evidence="7">
    <location>
        <begin position="95"/>
        <end position="169"/>
    </location>
</feature>
<evidence type="ECO:0000256" key="4">
    <source>
        <dbReference type="ARBA" id="ARBA00022980"/>
    </source>
</evidence>
<dbReference type="InterPro" id="IPR036986">
    <property type="entry name" value="S4_RNA-bd_sf"/>
</dbReference>
<keyword evidence="11" id="KW-1185">Reference proteome</keyword>
<evidence type="ECO:0000256" key="1">
    <source>
        <dbReference type="ARBA" id="ARBA00007500"/>
    </source>
</evidence>
<dbReference type="InterPro" id="IPR013843">
    <property type="entry name" value="Ribosomal_eS4_N"/>
</dbReference>
<feature type="domain" description="Small ribosomal subunit protein eS4 C-terminal" evidence="9">
    <location>
        <begin position="212"/>
        <end position="255"/>
    </location>
</feature>
<sequence length="271" mass="30511">MSKGIRKHLKRLHAPKSWRLDKTGGKYAPMPTVGSHPRRESIPLSILLRRYLKVAPSMKELVYILGKKIILVNGVVRTDTTYPLGIMDVLTIQSTNEHYRVMYDVFKKFVLHKIDAEESNIKVCKVIKKKICKKNVPYIYTADGYSFRYCDPKIKTNDSLIVDIKEMKVIGFLPYANDMKVFVKKGKNAGCAGTITSIEKHDAKVDFVHIVDSKGRSFATKVDNSIVIGDQEKIYVSLPAGEGIKLSEVDKSNERFGGAVVSNSKVQVDEE</sequence>
<protein>
    <submittedName>
        <fullName evidence="10">Uncharacterized protein</fullName>
    </submittedName>
</protein>
<evidence type="ECO:0000259" key="9">
    <source>
        <dbReference type="Pfam" id="PF16121"/>
    </source>
</evidence>
<dbReference type="Pfam" id="PF00900">
    <property type="entry name" value="Ribosomal_S4e"/>
    <property type="match status" value="1"/>
</dbReference>
<dbReference type="HAMAP" id="MF_00485">
    <property type="entry name" value="Ribosomal_eS4"/>
    <property type="match status" value="1"/>
</dbReference>
<evidence type="ECO:0000256" key="6">
    <source>
        <dbReference type="PROSITE-ProRule" id="PRU00182"/>
    </source>
</evidence>
<dbReference type="GO" id="GO:0003735">
    <property type="term" value="F:structural constituent of ribosome"/>
    <property type="evidence" value="ECO:0007669"/>
    <property type="project" value="InterPro"/>
</dbReference>
<evidence type="ECO:0000313" key="10">
    <source>
        <dbReference type="EMBL" id="KCZ79504.1"/>
    </source>
</evidence>
<dbReference type="VEuPathDB" id="MicrosporidiaDB:H312_03104"/>
<dbReference type="PANTHER" id="PTHR11581">
    <property type="entry name" value="30S/40S RIBOSOMAL PROTEIN S4"/>
    <property type="match status" value="1"/>
</dbReference>
<evidence type="ECO:0000259" key="7">
    <source>
        <dbReference type="Pfam" id="PF00900"/>
    </source>
</evidence>
<dbReference type="STRING" id="1288291.A0A059EXN5"/>
<dbReference type="GO" id="GO:0006412">
    <property type="term" value="P:translation"/>
    <property type="evidence" value="ECO:0007669"/>
    <property type="project" value="InterPro"/>
</dbReference>
<evidence type="ECO:0000259" key="8">
    <source>
        <dbReference type="Pfam" id="PF08071"/>
    </source>
</evidence>
<dbReference type="GO" id="GO:0019843">
    <property type="term" value="F:rRNA binding"/>
    <property type="evidence" value="ECO:0007669"/>
    <property type="project" value="UniProtKB-KW"/>
</dbReference>
<name>A0A059EXN5_9MICR</name>
<gene>
    <name evidence="10" type="ORF">H312_03104</name>
</gene>
<dbReference type="PANTHER" id="PTHR11581:SF0">
    <property type="entry name" value="SMALL RIBOSOMAL SUBUNIT PROTEIN ES4"/>
    <property type="match status" value="1"/>
</dbReference>
<feature type="domain" description="Small ribosomal subunit protein eS4 N-terminal" evidence="8">
    <location>
        <begin position="3"/>
        <end position="37"/>
    </location>
</feature>
<dbReference type="InterPro" id="IPR014722">
    <property type="entry name" value="Rib_uL2_dom2"/>
</dbReference>